<protein>
    <submittedName>
        <fullName evidence="6">TetR family transcriptional regulator</fullName>
    </submittedName>
</protein>
<dbReference type="InterPro" id="IPR001647">
    <property type="entry name" value="HTH_TetR"/>
</dbReference>
<evidence type="ECO:0000259" key="5">
    <source>
        <dbReference type="PROSITE" id="PS50977"/>
    </source>
</evidence>
<sequence length="213" mass="23349">MVRAVATSNLRERKKERTRATITRVALDLFARDGFAATTIPAIAEAAEVSPRTVSTYFPSKEGIVFDVYQAAIDRFAQRLAVRAPGEQTFDVLRAWLHDEESIQLGAEAALVHHGASKDDDFPRLREAAIASDEDLWGLQRGYMRPMKRHVARGIAQDLGEEPDSLPAQIVAEAVVSTLLAVNAHAAREHVATTEAFETALAFLREGLSALET</sequence>
<comment type="caution">
    <text evidence="6">The sequence shown here is derived from an EMBL/GenBank/DDBJ whole genome shotgun (WGS) entry which is preliminary data.</text>
</comment>
<evidence type="ECO:0000256" key="2">
    <source>
        <dbReference type="ARBA" id="ARBA00023125"/>
    </source>
</evidence>
<dbReference type="InterPro" id="IPR050109">
    <property type="entry name" value="HTH-type_TetR-like_transc_reg"/>
</dbReference>
<dbReference type="Pfam" id="PF00440">
    <property type="entry name" value="TetR_N"/>
    <property type="match status" value="1"/>
</dbReference>
<dbReference type="AlphaFoldDB" id="A0A660L8C1"/>
<dbReference type="GO" id="GO:0000976">
    <property type="term" value="F:transcription cis-regulatory region binding"/>
    <property type="evidence" value="ECO:0007669"/>
    <property type="project" value="TreeGrafter"/>
</dbReference>
<evidence type="ECO:0000256" key="4">
    <source>
        <dbReference type="PROSITE-ProRule" id="PRU00335"/>
    </source>
</evidence>
<dbReference type="Proteomes" id="UP000278962">
    <property type="component" value="Unassembled WGS sequence"/>
</dbReference>
<dbReference type="SUPFAM" id="SSF46689">
    <property type="entry name" value="Homeodomain-like"/>
    <property type="match status" value="1"/>
</dbReference>
<dbReference type="EMBL" id="RBIL01000002">
    <property type="protein sequence ID" value="RKQ88163.1"/>
    <property type="molecule type" value="Genomic_DNA"/>
</dbReference>
<evidence type="ECO:0000313" key="7">
    <source>
        <dbReference type="Proteomes" id="UP000278962"/>
    </source>
</evidence>
<evidence type="ECO:0000256" key="1">
    <source>
        <dbReference type="ARBA" id="ARBA00023015"/>
    </source>
</evidence>
<dbReference type="PROSITE" id="PS01081">
    <property type="entry name" value="HTH_TETR_1"/>
    <property type="match status" value="1"/>
</dbReference>
<dbReference type="PRINTS" id="PR00455">
    <property type="entry name" value="HTHTETR"/>
</dbReference>
<dbReference type="GO" id="GO:0003700">
    <property type="term" value="F:DNA-binding transcription factor activity"/>
    <property type="evidence" value="ECO:0007669"/>
    <property type="project" value="TreeGrafter"/>
</dbReference>
<dbReference type="InterPro" id="IPR009057">
    <property type="entry name" value="Homeodomain-like_sf"/>
</dbReference>
<dbReference type="OrthoDB" id="3296001at2"/>
<dbReference type="InterPro" id="IPR041347">
    <property type="entry name" value="MftR_C"/>
</dbReference>
<evidence type="ECO:0000256" key="3">
    <source>
        <dbReference type="ARBA" id="ARBA00023163"/>
    </source>
</evidence>
<organism evidence="6 7">
    <name type="scientific">Solirubrobacter pauli</name>
    <dbReference type="NCBI Taxonomy" id="166793"/>
    <lineage>
        <taxon>Bacteria</taxon>
        <taxon>Bacillati</taxon>
        <taxon>Actinomycetota</taxon>
        <taxon>Thermoleophilia</taxon>
        <taxon>Solirubrobacterales</taxon>
        <taxon>Solirubrobacteraceae</taxon>
        <taxon>Solirubrobacter</taxon>
    </lineage>
</organism>
<keyword evidence="7" id="KW-1185">Reference proteome</keyword>
<feature type="DNA-binding region" description="H-T-H motif" evidence="4">
    <location>
        <begin position="39"/>
        <end position="58"/>
    </location>
</feature>
<accession>A0A660L8C1</accession>
<reference evidence="6 7" key="1">
    <citation type="submission" date="2018-10" db="EMBL/GenBank/DDBJ databases">
        <title>Genomic Encyclopedia of Archaeal and Bacterial Type Strains, Phase II (KMG-II): from individual species to whole genera.</title>
        <authorList>
            <person name="Goeker M."/>
        </authorList>
    </citation>
    <scope>NUCLEOTIDE SEQUENCE [LARGE SCALE GENOMIC DNA]</scope>
    <source>
        <strain evidence="6 7">DSM 14954</strain>
    </source>
</reference>
<keyword evidence="2 4" id="KW-0238">DNA-binding</keyword>
<evidence type="ECO:0000313" key="6">
    <source>
        <dbReference type="EMBL" id="RKQ88163.1"/>
    </source>
</evidence>
<dbReference type="InterPro" id="IPR023772">
    <property type="entry name" value="DNA-bd_HTH_TetR-type_CS"/>
</dbReference>
<proteinExistence type="predicted"/>
<name>A0A660L8C1_9ACTN</name>
<dbReference type="PANTHER" id="PTHR30055">
    <property type="entry name" value="HTH-TYPE TRANSCRIPTIONAL REGULATOR RUTR"/>
    <property type="match status" value="1"/>
</dbReference>
<dbReference type="Gene3D" id="1.10.357.10">
    <property type="entry name" value="Tetracycline Repressor, domain 2"/>
    <property type="match status" value="1"/>
</dbReference>
<dbReference type="PROSITE" id="PS50977">
    <property type="entry name" value="HTH_TETR_2"/>
    <property type="match status" value="1"/>
</dbReference>
<feature type="domain" description="HTH tetR-type" evidence="5">
    <location>
        <begin position="16"/>
        <end position="76"/>
    </location>
</feature>
<dbReference type="Gene3D" id="1.10.10.60">
    <property type="entry name" value="Homeodomain-like"/>
    <property type="match status" value="1"/>
</dbReference>
<dbReference type="PANTHER" id="PTHR30055:SF234">
    <property type="entry name" value="HTH-TYPE TRANSCRIPTIONAL REGULATOR BETI"/>
    <property type="match status" value="1"/>
</dbReference>
<gene>
    <name evidence="6" type="ORF">C8N24_6204</name>
</gene>
<keyword evidence="3" id="KW-0804">Transcription</keyword>
<keyword evidence="1" id="KW-0805">Transcription regulation</keyword>
<dbReference type="Pfam" id="PF17754">
    <property type="entry name" value="TetR_C_14"/>
    <property type="match status" value="1"/>
</dbReference>